<dbReference type="InterPro" id="IPR011050">
    <property type="entry name" value="Pectin_lyase_fold/virulence"/>
</dbReference>
<protein>
    <submittedName>
        <fullName evidence="2">Filamentous hemagglutinin family N-terminal domain protein</fullName>
    </submittedName>
</protein>
<dbReference type="OrthoDB" id="436571at2"/>
<organism evidence="2 3">
    <name type="scientific">Allocoleopsis franciscana PCC 7113</name>
    <dbReference type="NCBI Taxonomy" id="1173027"/>
    <lineage>
        <taxon>Bacteria</taxon>
        <taxon>Bacillati</taxon>
        <taxon>Cyanobacteriota</taxon>
        <taxon>Cyanophyceae</taxon>
        <taxon>Coleofasciculales</taxon>
        <taxon>Coleofasciculaceae</taxon>
        <taxon>Allocoleopsis</taxon>
        <taxon>Allocoleopsis franciscana</taxon>
    </lineage>
</organism>
<dbReference type="NCBIfam" id="TIGR01901">
    <property type="entry name" value="adhes_NPXG"/>
    <property type="match status" value="1"/>
</dbReference>
<dbReference type="InterPro" id="IPR008638">
    <property type="entry name" value="FhaB/CdiA-like_TPS"/>
</dbReference>
<dbReference type="Proteomes" id="UP000010471">
    <property type="component" value="Chromosome"/>
</dbReference>
<dbReference type="HOGENOM" id="CLU_001325_1_0_3"/>
<dbReference type="InterPro" id="IPR012334">
    <property type="entry name" value="Pectin_lyas_fold"/>
</dbReference>
<dbReference type="EMBL" id="CP003630">
    <property type="protein sequence ID" value="AFZ19039.1"/>
    <property type="molecule type" value="Genomic_DNA"/>
</dbReference>
<sequence length="1360" mass="138791">MNKTRCFGWERTGIGIAIGTLAQLSVVIAIPSKPTLAQITPDTTLGAEGSRLTPGTNVQGLPADVIEGGALRETNLFHSFSEFNVNNGQRVYFANPTGIENIFSRVTGNNVSNILGTLGVNGNANLFLLNPNGIIFGSNARLDIKGSFLATTANSFQFPDGTQFSATNPEAPPLLSINVPLGVQYGSQPGTIASTGNLTVGQDLTLEAGNLDLQGQLRAGRDLTLEAQDTTQVRDRTTHPFIASAGNKLVVQGNQRVDIFALNHPNSGFYSGGDMVLRSANPVGGDAHYWSGGSFRVEQLDGSLGNLFSPDDPIILSSGDVSLGDYTGASLHILAGGSVTLSNIEITGTDTDANTIHPGNTTPFNGTQTLASLAGLTLSDGTPITIQGNTIATLDVRAGVNWAALGGFPAPDPTVIGTIPSPSTAPLSNANITITGTIINKQPDGLVLLTNQFQPNGLVGNIQVNRIFTSSLFDSTSNSGRIIIDSRGNFTPVGRLDTSTFGSGLGGDMMIRAAGDVRLDGVELSSNTFSSGSAGNISIAARSLFLTRGGQITSQSGDDAIGNGGNITLNLSQTLSVDSDRQGSWPSAIFTQVNRRSQGDGGNIWISTGDLILTNGGEILANNFGNRPGAKAGDITIRATGTVTVDGSRQNDYWIWINDAGSRIGSNIGFGVEDGSSGGKQAGRIDIQAAGLSLQNGGYIASKVEYNENGQGGDILLNILGTPGNPGQLVISGVSEREYNPSGIFTDVEAGTVGNSGIITINTGDLSITNAAGIESGMAGTGNRGGDININASRTVAFDRSGVFSRLSGTATQAGNINITTPSLSLTNYAQLSTSTSGQGNAGDVTINTGNGQVTLQQGSQISNAIEPNATGSAGRISLTAGQLSLIDESAIVNSVGEKAQGNAGNTEISVPGGNITITGSGSRISNSVEQGAVGNGGIITLNTGNLFIINGARIDSSMAGTGDRGGDININTERTVAFDGEGSGAFSTLSGTAPQAGNINITTGSLSVANQALVSTSTSGQGNAGNVRINALNTVALHQQGGIESRVESTGVGNGGNLEITVPTMIITDGASLQADNQATSSSSQAGKIQVRVNNLMLDQNAAITAETASGNGGDIEITANDLKLYRNSVISTSAGSRQNPGNGGRINIDVRNGFVSAVLNENSDIIANAFGGAGGKITLQARRLIGLQARSGLTPEELQALRYNGTSDISVGSDAGSGTNLQNIQIETQSSDPVQGLIELDVTPVDPAGLINYGCASRNSLVAKDQSTFFVTGRGGLPPTPDDPLSSGAMTPPWVTRDIGTASNAAPVVARPSSTAKPPLVEAQGMVISPDGKVILTANAATATLHPSGFSSQGCSGE</sequence>
<dbReference type="Gene3D" id="2.160.20.10">
    <property type="entry name" value="Single-stranded right-handed beta-helix, Pectin lyase-like"/>
    <property type="match status" value="3"/>
</dbReference>
<dbReference type="STRING" id="1173027.Mic7113_3305"/>
<evidence type="ECO:0000313" key="3">
    <source>
        <dbReference type="Proteomes" id="UP000010471"/>
    </source>
</evidence>
<name>K9WGY6_9CYAN</name>
<dbReference type="SMART" id="SM00912">
    <property type="entry name" value="Haemagg_act"/>
    <property type="match status" value="1"/>
</dbReference>
<evidence type="ECO:0000313" key="2">
    <source>
        <dbReference type="EMBL" id="AFZ19039.1"/>
    </source>
</evidence>
<reference evidence="2 3" key="1">
    <citation type="submission" date="2012-06" db="EMBL/GenBank/DDBJ databases">
        <title>Finished chromosome of genome of Microcoleus sp. PCC 7113.</title>
        <authorList>
            <consortium name="US DOE Joint Genome Institute"/>
            <person name="Gugger M."/>
            <person name="Coursin T."/>
            <person name="Rippka R."/>
            <person name="Tandeau De Marsac N."/>
            <person name="Huntemann M."/>
            <person name="Wei C.-L."/>
            <person name="Han J."/>
            <person name="Detter J.C."/>
            <person name="Han C."/>
            <person name="Tapia R."/>
            <person name="Chen A."/>
            <person name="Kyrpides N."/>
            <person name="Mavromatis K."/>
            <person name="Markowitz V."/>
            <person name="Szeto E."/>
            <person name="Ivanova N."/>
            <person name="Pagani I."/>
            <person name="Pati A."/>
            <person name="Goodwin L."/>
            <person name="Nordberg H.P."/>
            <person name="Cantor M.N."/>
            <person name="Hua S.X."/>
            <person name="Woyke T."/>
            <person name="Kerfeld C.A."/>
        </authorList>
    </citation>
    <scope>NUCLEOTIDE SEQUENCE [LARGE SCALE GENOMIC DNA]</scope>
    <source>
        <strain evidence="2 3">PCC 7113</strain>
    </source>
</reference>
<accession>K9WGY6</accession>
<keyword evidence="3" id="KW-1185">Reference proteome</keyword>
<dbReference type="RefSeq" id="WP_015183182.1">
    <property type="nucleotide sequence ID" value="NC_019738.1"/>
</dbReference>
<gene>
    <name evidence="2" type="ORF">Mic7113_3305</name>
</gene>
<dbReference type="eggNOG" id="COG3210">
    <property type="taxonomic scope" value="Bacteria"/>
</dbReference>
<dbReference type="SUPFAM" id="SSF51126">
    <property type="entry name" value="Pectin lyase-like"/>
    <property type="match status" value="4"/>
</dbReference>
<feature type="domain" description="Filamentous haemagglutinin FhaB/tRNA nuclease CdiA-like TPS" evidence="1">
    <location>
        <begin position="49"/>
        <end position="159"/>
    </location>
</feature>
<proteinExistence type="predicted"/>
<dbReference type="PATRIC" id="fig|1173027.3.peg.3638"/>
<dbReference type="Pfam" id="PF05860">
    <property type="entry name" value="TPS"/>
    <property type="match status" value="1"/>
</dbReference>
<dbReference type="KEGG" id="mic:Mic7113_3305"/>
<evidence type="ECO:0000259" key="1">
    <source>
        <dbReference type="SMART" id="SM00912"/>
    </source>
</evidence>